<organism evidence="5 6">
    <name type="scientific">Catenulispora pinistramenti</name>
    <dbReference type="NCBI Taxonomy" id="2705254"/>
    <lineage>
        <taxon>Bacteria</taxon>
        <taxon>Bacillati</taxon>
        <taxon>Actinomycetota</taxon>
        <taxon>Actinomycetes</taxon>
        <taxon>Catenulisporales</taxon>
        <taxon>Catenulisporaceae</taxon>
        <taxon>Catenulispora</taxon>
    </lineage>
</organism>
<dbReference type="Gene3D" id="3.40.50.720">
    <property type="entry name" value="NAD(P)-binding Rossmann-like Domain"/>
    <property type="match status" value="1"/>
</dbReference>
<dbReference type="PROSITE" id="PS00061">
    <property type="entry name" value="ADH_SHORT"/>
    <property type="match status" value="1"/>
</dbReference>
<dbReference type="PRINTS" id="PR00081">
    <property type="entry name" value="GDHRDH"/>
</dbReference>
<keyword evidence="6" id="KW-1185">Reference proteome</keyword>
<sequence length="258" mass="26703">MTAGHGGGYRGVALVTGASSGIGTVTAAALARRGYRVVVHGRDEKATAAVAMAVDGVPVCADLAREGEAERLAKQALDVGGGRVEVLVNNAGFGWYGDFDGIPAGTAERLLAVNLAAPIALTRALLPGMRERGAGRLVFLSSIAGQVGVAGEAAYAATKAGLHCFADSLRSELRGTGVGVGVVVAGVIATPFFERRGTPYARRWPKPIPTEVAADAVLRCVERGAAEVYVPRWLRVPVAVQGVAPGVYRWLDGRFGRE</sequence>
<dbReference type="Proteomes" id="UP000730482">
    <property type="component" value="Unassembled WGS sequence"/>
</dbReference>
<evidence type="ECO:0000256" key="1">
    <source>
        <dbReference type="ARBA" id="ARBA00006484"/>
    </source>
</evidence>
<name>A0ABS5KXC4_9ACTN</name>
<comment type="caution">
    <text evidence="5">The sequence shown here is derived from an EMBL/GenBank/DDBJ whole genome shotgun (WGS) entry which is preliminary data.</text>
</comment>
<dbReference type="InterPro" id="IPR002347">
    <property type="entry name" value="SDR_fam"/>
</dbReference>
<gene>
    <name evidence="5" type="ORF">KGQ19_27870</name>
</gene>
<dbReference type="SUPFAM" id="SSF51735">
    <property type="entry name" value="NAD(P)-binding Rossmann-fold domains"/>
    <property type="match status" value="1"/>
</dbReference>
<dbReference type="RefSeq" id="WP_212014024.1">
    <property type="nucleotide sequence ID" value="NZ_JAAFYZ010000112.1"/>
</dbReference>
<evidence type="ECO:0000256" key="3">
    <source>
        <dbReference type="RuleBase" id="RU000363"/>
    </source>
</evidence>
<dbReference type="PANTHER" id="PTHR44196">
    <property type="entry name" value="DEHYDROGENASE/REDUCTASE SDR FAMILY MEMBER 7B"/>
    <property type="match status" value="1"/>
</dbReference>
<dbReference type="PRINTS" id="PR00080">
    <property type="entry name" value="SDRFAMILY"/>
</dbReference>
<evidence type="ECO:0000259" key="4">
    <source>
        <dbReference type="SMART" id="SM00822"/>
    </source>
</evidence>
<evidence type="ECO:0000313" key="6">
    <source>
        <dbReference type="Proteomes" id="UP000730482"/>
    </source>
</evidence>
<dbReference type="EMBL" id="JAAFYZ010000112">
    <property type="protein sequence ID" value="MBS2550696.1"/>
    <property type="molecule type" value="Genomic_DNA"/>
</dbReference>
<dbReference type="Pfam" id="PF00106">
    <property type="entry name" value="adh_short"/>
    <property type="match status" value="1"/>
</dbReference>
<dbReference type="PANTHER" id="PTHR44196:SF1">
    <property type="entry name" value="DEHYDROGENASE_REDUCTASE SDR FAMILY MEMBER 7B"/>
    <property type="match status" value="1"/>
</dbReference>
<dbReference type="InterPro" id="IPR036291">
    <property type="entry name" value="NAD(P)-bd_dom_sf"/>
</dbReference>
<dbReference type="SMART" id="SM00822">
    <property type="entry name" value="PKS_KR"/>
    <property type="match status" value="1"/>
</dbReference>
<evidence type="ECO:0000313" key="5">
    <source>
        <dbReference type="EMBL" id="MBS2550696.1"/>
    </source>
</evidence>
<comment type="similarity">
    <text evidence="1 3">Belongs to the short-chain dehydrogenases/reductases (SDR) family.</text>
</comment>
<evidence type="ECO:0000256" key="2">
    <source>
        <dbReference type="ARBA" id="ARBA00023002"/>
    </source>
</evidence>
<protein>
    <submittedName>
        <fullName evidence="5">SDR family NAD(P)-dependent oxidoreductase</fullName>
    </submittedName>
</protein>
<proteinExistence type="inferred from homology"/>
<feature type="domain" description="Ketoreductase" evidence="4">
    <location>
        <begin position="11"/>
        <end position="191"/>
    </location>
</feature>
<dbReference type="InterPro" id="IPR057326">
    <property type="entry name" value="KR_dom"/>
</dbReference>
<accession>A0ABS5KXC4</accession>
<dbReference type="InterPro" id="IPR020904">
    <property type="entry name" value="Sc_DH/Rdtase_CS"/>
</dbReference>
<reference evidence="5 6" key="1">
    <citation type="submission" date="2020-02" db="EMBL/GenBank/DDBJ databases">
        <title>Acidophilic actinobacteria isolated from forest soil.</title>
        <authorList>
            <person name="Golinska P."/>
        </authorList>
    </citation>
    <scope>NUCLEOTIDE SEQUENCE [LARGE SCALE GENOMIC DNA]</scope>
    <source>
        <strain evidence="5 6">NL8</strain>
    </source>
</reference>
<keyword evidence="2" id="KW-0560">Oxidoreductase</keyword>